<keyword evidence="3" id="KW-1185">Reference proteome</keyword>
<dbReference type="EMBL" id="JAACXV010012695">
    <property type="protein sequence ID" value="KAF7274512.1"/>
    <property type="molecule type" value="Genomic_DNA"/>
</dbReference>
<dbReference type="Proteomes" id="UP000625711">
    <property type="component" value="Unassembled WGS sequence"/>
</dbReference>
<comment type="caution">
    <text evidence="2">The sequence shown here is derived from an EMBL/GenBank/DDBJ whole genome shotgun (WGS) entry which is preliminary data.</text>
</comment>
<name>A0A834II22_RHYFE</name>
<reference evidence="2" key="1">
    <citation type="submission" date="2020-08" db="EMBL/GenBank/DDBJ databases">
        <title>Genome sequencing and assembly of the red palm weevil Rhynchophorus ferrugineus.</title>
        <authorList>
            <person name="Dias G.B."/>
            <person name="Bergman C.M."/>
            <person name="Manee M."/>
        </authorList>
    </citation>
    <scope>NUCLEOTIDE SEQUENCE</scope>
    <source>
        <strain evidence="2">AA-2017</strain>
        <tissue evidence="2">Whole larva</tissue>
    </source>
</reference>
<gene>
    <name evidence="2" type="ORF">GWI33_012836</name>
</gene>
<dbReference type="AlphaFoldDB" id="A0A834II22"/>
<feature type="compositionally biased region" description="Polar residues" evidence="1">
    <location>
        <begin position="1"/>
        <end position="20"/>
    </location>
</feature>
<evidence type="ECO:0000256" key="1">
    <source>
        <dbReference type="SAM" id="MobiDB-lite"/>
    </source>
</evidence>
<protein>
    <submittedName>
        <fullName evidence="2">Uncharacterized protein</fullName>
    </submittedName>
</protein>
<evidence type="ECO:0000313" key="3">
    <source>
        <dbReference type="Proteomes" id="UP000625711"/>
    </source>
</evidence>
<sequence>MERYFSNNPTNSSRISNTENKQTERRIRFLLARQIVMPPPIPPETLSGIRGNLIMRFSFSPGQGRAISRISISRASPEHSKIWFPARGFNDPIRYVHRSSTRYHENLITQQHF</sequence>
<organism evidence="2 3">
    <name type="scientific">Rhynchophorus ferrugineus</name>
    <name type="common">Red palm weevil</name>
    <name type="synonym">Curculio ferrugineus</name>
    <dbReference type="NCBI Taxonomy" id="354439"/>
    <lineage>
        <taxon>Eukaryota</taxon>
        <taxon>Metazoa</taxon>
        <taxon>Ecdysozoa</taxon>
        <taxon>Arthropoda</taxon>
        <taxon>Hexapoda</taxon>
        <taxon>Insecta</taxon>
        <taxon>Pterygota</taxon>
        <taxon>Neoptera</taxon>
        <taxon>Endopterygota</taxon>
        <taxon>Coleoptera</taxon>
        <taxon>Polyphaga</taxon>
        <taxon>Cucujiformia</taxon>
        <taxon>Curculionidae</taxon>
        <taxon>Dryophthorinae</taxon>
        <taxon>Rhynchophorus</taxon>
    </lineage>
</organism>
<evidence type="ECO:0000313" key="2">
    <source>
        <dbReference type="EMBL" id="KAF7274512.1"/>
    </source>
</evidence>
<accession>A0A834II22</accession>
<proteinExistence type="predicted"/>
<feature type="region of interest" description="Disordered" evidence="1">
    <location>
        <begin position="1"/>
        <end position="22"/>
    </location>
</feature>